<reference evidence="1 2" key="1">
    <citation type="submission" date="2024-03" db="EMBL/GenBank/DDBJ databases">
        <title>Genome-scale model development and genomic sequencing of the oleaginous clade Lipomyces.</title>
        <authorList>
            <consortium name="Lawrence Berkeley National Laboratory"/>
            <person name="Czajka J.J."/>
            <person name="Han Y."/>
            <person name="Kim J."/>
            <person name="Mondo S.J."/>
            <person name="Hofstad B.A."/>
            <person name="Robles A."/>
            <person name="Haridas S."/>
            <person name="Riley R."/>
            <person name="LaButti K."/>
            <person name="Pangilinan J."/>
            <person name="Andreopoulos W."/>
            <person name="Lipzen A."/>
            <person name="Yan J."/>
            <person name="Wang M."/>
            <person name="Ng V."/>
            <person name="Grigoriev I.V."/>
            <person name="Spatafora J.W."/>
            <person name="Magnuson J.K."/>
            <person name="Baker S.E."/>
            <person name="Pomraning K.R."/>
        </authorList>
    </citation>
    <scope>NUCLEOTIDE SEQUENCE [LARGE SCALE GENOMIC DNA]</scope>
    <source>
        <strain evidence="1 2">Phaff 52-87</strain>
    </source>
</reference>
<name>A0ABR1F419_9ASCO</name>
<evidence type="ECO:0000313" key="2">
    <source>
        <dbReference type="Proteomes" id="UP001498771"/>
    </source>
</evidence>
<proteinExistence type="predicted"/>
<dbReference type="RefSeq" id="XP_064767585.1">
    <property type="nucleotide sequence ID" value="XM_064910076.1"/>
</dbReference>
<dbReference type="GeneID" id="90035588"/>
<organism evidence="1 2">
    <name type="scientific">Myxozyma melibiosi</name>
    <dbReference type="NCBI Taxonomy" id="54550"/>
    <lineage>
        <taxon>Eukaryota</taxon>
        <taxon>Fungi</taxon>
        <taxon>Dikarya</taxon>
        <taxon>Ascomycota</taxon>
        <taxon>Saccharomycotina</taxon>
        <taxon>Lipomycetes</taxon>
        <taxon>Lipomycetales</taxon>
        <taxon>Lipomycetaceae</taxon>
        <taxon>Myxozyma</taxon>
    </lineage>
</organism>
<evidence type="ECO:0008006" key="3">
    <source>
        <dbReference type="Google" id="ProtNLM"/>
    </source>
</evidence>
<comment type="caution">
    <text evidence="1">The sequence shown here is derived from an EMBL/GenBank/DDBJ whole genome shotgun (WGS) entry which is preliminary data.</text>
</comment>
<evidence type="ECO:0000313" key="1">
    <source>
        <dbReference type="EMBL" id="KAK7204552.1"/>
    </source>
</evidence>
<protein>
    <recommendedName>
        <fullName evidence="3">Secreted protein</fullName>
    </recommendedName>
</protein>
<dbReference type="EMBL" id="JBBJBU010000008">
    <property type="protein sequence ID" value="KAK7204552.1"/>
    <property type="molecule type" value="Genomic_DNA"/>
</dbReference>
<keyword evidence="2" id="KW-1185">Reference proteome</keyword>
<sequence>MTIRPFKFLCSSLVMAYALPMIYQPISMLKSYQDPRNRPSIPKSCQKYNNKTTVSVYTLQQTSIAQIKESKHKAETRDIALIHSEPNARRLPR</sequence>
<gene>
    <name evidence="1" type="ORF">BZA70DRAFT_196158</name>
</gene>
<accession>A0ABR1F419</accession>
<dbReference type="Proteomes" id="UP001498771">
    <property type="component" value="Unassembled WGS sequence"/>
</dbReference>